<accession>A0ABQ4PSU2</accession>
<name>A0ABQ4PSU2_9PROT</name>
<reference evidence="3" key="1">
    <citation type="submission" date="2021-05" db="EMBL/GenBank/DDBJ databases">
        <authorList>
            <person name="Tanabe Y."/>
        </authorList>
    </citation>
    <scope>NUCLEOTIDE SEQUENCE</scope>
    <source>
        <strain evidence="3">BOTRYCO-1</strain>
    </source>
</reference>
<dbReference type="EMBL" id="BPFZ01000001">
    <property type="protein sequence ID" value="GIU66057.1"/>
    <property type="molecule type" value="Genomic_DNA"/>
</dbReference>
<keyword evidence="4" id="KW-1185">Reference proteome</keyword>
<dbReference type="InterPro" id="IPR042171">
    <property type="entry name" value="Acyl-CoA_hotdog"/>
</dbReference>
<dbReference type="Pfam" id="PF20789">
    <property type="entry name" value="4HBT_3C"/>
    <property type="match status" value="1"/>
</dbReference>
<evidence type="ECO:0000313" key="3">
    <source>
        <dbReference type="EMBL" id="GIU66057.1"/>
    </source>
</evidence>
<comment type="caution">
    <text evidence="3">The sequence shown here is derived from an EMBL/GenBank/DDBJ whole genome shotgun (WGS) entry which is preliminary data.</text>
</comment>
<sequence length="269" mass="29296">MNTNQPPTRFDDLLDRLVEKDGQFHVQVGPDWMQGRTLYGGITAALSLQAVHRTLPDLPPLRSALIAFAGPSSGDVVIQPKLLRQGKSAVFISTDLRTSAGFGVHATFCFGAKRDSVQAQQTIAMPQLPRPDTIERAFAKDRPRPEFTGHFDMRLANGPAPVSGGKVAELCWWLKALDRGGVHDDVALMALADAPPPAALSLYDRFSPISTMTWMLDFMSDDVSSPDGWYAAYLKSEAIAEGYSAQNSYLWSSTGRPLIASRQSVALFG</sequence>
<dbReference type="Proteomes" id="UP001161064">
    <property type="component" value="Unassembled WGS sequence"/>
</dbReference>
<evidence type="ECO:0000259" key="1">
    <source>
        <dbReference type="Pfam" id="PF13622"/>
    </source>
</evidence>
<proteinExistence type="predicted"/>
<feature type="domain" description="Acyl-CoA thioesterase-like C-terminal" evidence="2">
    <location>
        <begin position="138"/>
        <end position="266"/>
    </location>
</feature>
<dbReference type="InterPro" id="IPR049450">
    <property type="entry name" value="ACOT8-like_C"/>
</dbReference>
<gene>
    <name evidence="3" type="ORF">PsB1_0211</name>
</gene>
<dbReference type="Gene3D" id="2.40.160.210">
    <property type="entry name" value="Acyl-CoA thioesterase, double hotdog domain"/>
    <property type="match status" value="1"/>
</dbReference>
<evidence type="ECO:0000259" key="2">
    <source>
        <dbReference type="Pfam" id="PF20789"/>
    </source>
</evidence>
<organism evidence="3 4">
    <name type="scientific">Candidatus Phycosocius spiralis</name>
    <dbReference type="NCBI Taxonomy" id="2815099"/>
    <lineage>
        <taxon>Bacteria</taxon>
        <taxon>Pseudomonadati</taxon>
        <taxon>Pseudomonadota</taxon>
        <taxon>Alphaproteobacteria</taxon>
        <taxon>Caulobacterales</taxon>
        <taxon>Caulobacterales incertae sedis</taxon>
        <taxon>Candidatus Phycosocius</taxon>
    </lineage>
</organism>
<protein>
    <submittedName>
        <fullName evidence="3">Acyl-CoA thioesterase</fullName>
    </submittedName>
</protein>
<dbReference type="InterPro" id="IPR049449">
    <property type="entry name" value="TesB_ACOT8-like_N"/>
</dbReference>
<feature type="domain" description="Acyl-CoA thioesterase-like N-terminal HotDog" evidence="1">
    <location>
        <begin position="30"/>
        <end position="110"/>
    </location>
</feature>
<dbReference type="InterPro" id="IPR029069">
    <property type="entry name" value="HotDog_dom_sf"/>
</dbReference>
<evidence type="ECO:0000313" key="4">
    <source>
        <dbReference type="Proteomes" id="UP001161064"/>
    </source>
</evidence>
<dbReference type="Pfam" id="PF13622">
    <property type="entry name" value="4HBT_3"/>
    <property type="match status" value="1"/>
</dbReference>
<reference evidence="3" key="2">
    <citation type="journal article" date="2023" name="ISME Commun">
        <title>Characterization of a bloom-associated alphaproteobacterial lineage, 'Candidatus Phycosocius': insights into freshwater algal-bacterial interactions.</title>
        <authorList>
            <person name="Tanabe Y."/>
            <person name="Yamaguchi H."/>
            <person name="Yoshida M."/>
            <person name="Kai A."/>
            <person name="Okazaki Y."/>
        </authorList>
    </citation>
    <scope>NUCLEOTIDE SEQUENCE</scope>
    <source>
        <strain evidence="3">BOTRYCO-1</strain>
    </source>
</reference>
<dbReference type="SUPFAM" id="SSF54637">
    <property type="entry name" value="Thioesterase/thiol ester dehydrase-isomerase"/>
    <property type="match status" value="2"/>
</dbReference>
<dbReference type="RefSeq" id="WP_284358524.1">
    <property type="nucleotide sequence ID" value="NZ_BPFZ01000001.1"/>
</dbReference>